<evidence type="ECO:0000256" key="1">
    <source>
        <dbReference type="ARBA" id="ARBA00022723"/>
    </source>
</evidence>
<dbReference type="InterPro" id="IPR000787">
    <property type="entry name" value="Peptidase_M29"/>
</dbReference>
<dbReference type="PANTHER" id="PTHR34448:SF1">
    <property type="entry name" value="BLL6088 PROTEIN"/>
    <property type="match status" value="1"/>
</dbReference>
<keyword evidence="2" id="KW-0645">Protease</keyword>
<dbReference type="SUPFAM" id="SSF144052">
    <property type="entry name" value="Thermophilic metalloprotease-like"/>
    <property type="match status" value="1"/>
</dbReference>
<evidence type="ECO:0000313" key="2">
    <source>
        <dbReference type="EMBL" id="MFB9571894.1"/>
    </source>
</evidence>
<organism evidence="2 3">
    <name type="scientific">Streptomyces yanii</name>
    <dbReference type="NCBI Taxonomy" id="78510"/>
    <lineage>
        <taxon>Bacteria</taxon>
        <taxon>Bacillati</taxon>
        <taxon>Actinomycetota</taxon>
        <taxon>Actinomycetes</taxon>
        <taxon>Kitasatosporales</taxon>
        <taxon>Streptomycetaceae</taxon>
        <taxon>Streptomyces</taxon>
    </lineage>
</organism>
<proteinExistence type="predicted"/>
<dbReference type="EMBL" id="JBHMCG010000024">
    <property type="protein sequence ID" value="MFB9571894.1"/>
    <property type="molecule type" value="Genomic_DNA"/>
</dbReference>
<accession>A0ABV5R214</accession>
<dbReference type="Pfam" id="PF02073">
    <property type="entry name" value="Peptidase_M29"/>
    <property type="match status" value="1"/>
</dbReference>
<dbReference type="InterPro" id="IPR052170">
    <property type="entry name" value="M29_Exopeptidase"/>
</dbReference>
<evidence type="ECO:0000313" key="3">
    <source>
        <dbReference type="Proteomes" id="UP001589710"/>
    </source>
</evidence>
<reference evidence="2 3" key="1">
    <citation type="submission" date="2024-09" db="EMBL/GenBank/DDBJ databases">
        <authorList>
            <person name="Sun Q."/>
            <person name="Mori K."/>
        </authorList>
    </citation>
    <scope>NUCLEOTIDE SEQUENCE [LARGE SCALE GENOMIC DNA]</scope>
    <source>
        <strain evidence="2 3">JCM 3331</strain>
    </source>
</reference>
<protein>
    <submittedName>
        <fullName evidence="2">Aminopeptidase</fullName>
    </submittedName>
</protein>
<dbReference type="PANTHER" id="PTHR34448">
    <property type="entry name" value="AMINOPEPTIDASE"/>
    <property type="match status" value="1"/>
</dbReference>
<gene>
    <name evidence="2" type="ORF">ACFFTL_05955</name>
</gene>
<keyword evidence="1" id="KW-0479">Metal-binding</keyword>
<name>A0ABV5R214_9ACTN</name>
<sequence length="335" mass="36064">MPELTSATPDLARGARELIRTCLAVTPADRVLVLTDLRTRYLAGVIAAEAHTVTSAGLAVIPDIADGYEAARREVGRVLDSHRPTVTVFAAADPGDLLAWDPTFWEHLERFGARHAHMPALDDVCLGVGMAVDYTRVARFTLGVKELLTGGRSLRITSATGTDLSLTCDPDRPWTPFTGLYQCGGQGGRLPQGEVFCTPLTADGILAVSVVGYPFNAETGLLAEPLLIEVARGAAVEVRHPDSVLERAVRDWLTEAPNGTLLGELALGTNRDLPTLTGNLLFDENVPGVHIAFGHPFPEYTGADWESRVHVDMVVERPSVRVDGGVVLDEGRYRI</sequence>
<keyword evidence="2" id="KW-0378">Hydrolase</keyword>
<dbReference type="GO" id="GO:0004177">
    <property type="term" value="F:aminopeptidase activity"/>
    <property type="evidence" value="ECO:0007669"/>
    <property type="project" value="UniProtKB-KW"/>
</dbReference>
<comment type="caution">
    <text evidence="2">The sequence shown here is derived from an EMBL/GenBank/DDBJ whole genome shotgun (WGS) entry which is preliminary data.</text>
</comment>
<dbReference type="RefSeq" id="WP_386143627.1">
    <property type="nucleotide sequence ID" value="NZ_JBHMCG010000024.1"/>
</dbReference>
<dbReference type="Proteomes" id="UP001589710">
    <property type="component" value="Unassembled WGS sequence"/>
</dbReference>
<keyword evidence="3" id="KW-1185">Reference proteome</keyword>
<keyword evidence="2" id="KW-0031">Aminopeptidase</keyword>